<evidence type="ECO:0000313" key="2">
    <source>
        <dbReference type="Proteomes" id="UP000828941"/>
    </source>
</evidence>
<comment type="caution">
    <text evidence="1">The sequence shown here is derived from an EMBL/GenBank/DDBJ whole genome shotgun (WGS) entry which is preliminary data.</text>
</comment>
<reference evidence="1 2" key="1">
    <citation type="journal article" date="2022" name="DNA Res.">
        <title>Chromosomal-level genome assembly of the orchid tree Bauhinia variegata (Leguminosae; Cercidoideae) supports the allotetraploid origin hypothesis of Bauhinia.</title>
        <authorList>
            <person name="Zhong Y."/>
            <person name="Chen Y."/>
            <person name="Zheng D."/>
            <person name="Pang J."/>
            <person name="Liu Y."/>
            <person name="Luo S."/>
            <person name="Meng S."/>
            <person name="Qian L."/>
            <person name="Wei D."/>
            <person name="Dai S."/>
            <person name="Zhou R."/>
        </authorList>
    </citation>
    <scope>NUCLEOTIDE SEQUENCE [LARGE SCALE GENOMIC DNA]</scope>
    <source>
        <strain evidence="1">BV-YZ2020</strain>
    </source>
</reference>
<sequence length="88" mass="8956">MGMARLLGGSTPRFLVQVLSIKPYRTEFLAVTRGPVSSGLGTGGGGQTNSGVGTTIVKEPVGPGTQKKDNSSKKGNGHVNDKTAKTNG</sequence>
<name>A0ACB9NBV8_BAUVA</name>
<evidence type="ECO:0000313" key="1">
    <source>
        <dbReference type="EMBL" id="KAI4333528.1"/>
    </source>
</evidence>
<dbReference type="EMBL" id="CM039432">
    <property type="protein sequence ID" value="KAI4333528.1"/>
    <property type="molecule type" value="Genomic_DNA"/>
</dbReference>
<gene>
    <name evidence="1" type="ORF">L6164_018320</name>
</gene>
<dbReference type="Proteomes" id="UP000828941">
    <property type="component" value="Chromosome 7"/>
</dbReference>
<protein>
    <submittedName>
        <fullName evidence="1">Uncharacterized protein</fullName>
    </submittedName>
</protein>
<accession>A0ACB9NBV8</accession>
<keyword evidence="2" id="KW-1185">Reference proteome</keyword>
<organism evidence="1 2">
    <name type="scientific">Bauhinia variegata</name>
    <name type="common">Purple orchid tree</name>
    <name type="synonym">Phanera variegata</name>
    <dbReference type="NCBI Taxonomy" id="167791"/>
    <lineage>
        <taxon>Eukaryota</taxon>
        <taxon>Viridiplantae</taxon>
        <taxon>Streptophyta</taxon>
        <taxon>Embryophyta</taxon>
        <taxon>Tracheophyta</taxon>
        <taxon>Spermatophyta</taxon>
        <taxon>Magnoliopsida</taxon>
        <taxon>eudicotyledons</taxon>
        <taxon>Gunneridae</taxon>
        <taxon>Pentapetalae</taxon>
        <taxon>rosids</taxon>
        <taxon>fabids</taxon>
        <taxon>Fabales</taxon>
        <taxon>Fabaceae</taxon>
        <taxon>Cercidoideae</taxon>
        <taxon>Cercideae</taxon>
        <taxon>Bauhiniinae</taxon>
        <taxon>Bauhinia</taxon>
    </lineage>
</organism>
<proteinExistence type="predicted"/>